<evidence type="ECO:0000313" key="1">
    <source>
        <dbReference type="EMBL" id="QHS78153.1"/>
    </source>
</evidence>
<accession>A0A6C0AFC5</accession>
<organism evidence="1">
    <name type="scientific">viral metagenome</name>
    <dbReference type="NCBI Taxonomy" id="1070528"/>
    <lineage>
        <taxon>unclassified sequences</taxon>
        <taxon>metagenomes</taxon>
        <taxon>organismal metagenomes</taxon>
    </lineage>
</organism>
<proteinExistence type="predicted"/>
<dbReference type="AlphaFoldDB" id="A0A6C0AFC5"/>
<sequence>MSFKKNVLFYLGRRSTLFEHKLLTGPNEPKGSPVQEALCE</sequence>
<protein>
    <submittedName>
        <fullName evidence="1">Uncharacterized protein</fullName>
    </submittedName>
</protein>
<dbReference type="EMBL" id="MN740595">
    <property type="protein sequence ID" value="QHS78153.1"/>
    <property type="molecule type" value="Genomic_DNA"/>
</dbReference>
<reference evidence="1" key="1">
    <citation type="journal article" date="2020" name="Nature">
        <title>Giant virus diversity and host interactions through global metagenomics.</title>
        <authorList>
            <person name="Schulz F."/>
            <person name="Roux S."/>
            <person name="Paez-Espino D."/>
            <person name="Jungbluth S."/>
            <person name="Walsh D.A."/>
            <person name="Denef V.J."/>
            <person name="McMahon K.D."/>
            <person name="Konstantinidis K.T."/>
            <person name="Eloe-Fadrosh E.A."/>
            <person name="Kyrpides N.C."/>
            <person name="Woyke T."/>
        </authorList>
    </citation>
    <scope>NUCLEOTIDE SEQUENCE</scope>
    <source>
        <strain evidence="1">GVMAG-S-1021933-23</strain>
    </source>
</reference>
<name>A0A6C0AFC5_9ZZZZ</name>